<gene>
    <name evidence="3" type="ORF">HK439_02505</name>
</gene>
<dbReference type="InterPro" id="IPR006076">
    <property type="entry name" value="FAD-dep_OxRdtase"/>
</dbReference>
<dbReference type="Gene3D" id="3.50.50.60">
    <property type="entry name" value="FAD/NAD(P)-binding domain"/>
    <property type="match status" value="1"/>
</dbReference>
<reference evidence="3" key="1">
    <citation type="submission" date="2020-05" db="EMBL/GenBank/DDBJ databases">
        <title>Identification of trans-AT polyketide cluster in two marine bacteria, producers of a novel glutaramide-containing polyketide sesbanimide D and analogs.</title>
        <authorList>
            <person name="Kacar D."/>
            <person name="Rodriguez P."/>
            <person name="Canedo L."/>
            <person name="Gonzalez E."/>
            <person name="Galan B."/>
            <person name="De La Calle F."/>
            <person name="Garcia J.L."/>
        </authorList>
    </citation>
    <scope>NUCLEOTIDE SEQUENCE</scope>
    <source>
        <strain evidence="3">PHM038</strain>
    </source>
</reference>
<dbReference type="SUPFAM" id="SSF51905">
    <property type="entry name" value="FAD/NAD(P)-binding domain"/>
    <property type="match status" value="1"/>
</dbReference>
<evidence type="ECO:0000313" key="3">
    <source>
        <dbReference type="EMBL" id="MBD1545117.1"/>
    </source>
</evidence>
<dbReference type="Pfam" id="PF01266">
    <property type="entry name" value="DAO"/>
    <property type="match status" value="1"/>
</dbReference>
<comment type="caution">
    <text evidence="3">The sequence shown here is derived from an EMBL/GenBank/DDBJ whole genome shotgun (WGS) entry which is preliminary data.</text>
</comment>
<proteinExistence type="predicted"/>
<evidence type="ECO:0000256" key="1">
    <source>
        <dbReference type="ARBA" id="ARBA00023002"/>
    </source>
</evidence>
<accession>A0A926P261</accession>
<protein>
    <submittedName>
        <fullName evidence="3">FAD-binding oxidoreductase</fullName>
    </submittedName>
</protein>
<organism evidence="3 4">
    <name type="scientific">Roseibium aggregatum</name>
    <dbReference type="NCBI Taxonomy" id="187304"/>
    <lineage>
        <taxon>Bacteria</taxon>
        <taxon>Pseudomonadati</taxon>
        <taxon>Pseudomonadota</taxon>
        <taxon>Alphaproteobacteria</taxon>
        <taxon>Hyphomicrobiales</taxon>
        <taxon>Stappiaceae</taxon>
        <taxon>Roseibium</taxon>
    </lineage>
</organism>
<keyword evidence="1" id="KW-0560">Oxidoreductase</keyword>
<evidence type="ECO:0000313" key="4">
    <source>
        <dbReference type="Proteomes" id="UP000598467"/>
    </source>
</evidence>
<dbReference type="PANTHER" id="PTHR13847:SF289">
    <property type="entry name" value="GLYCINE OXIDASE"/>
    <property type="match status" value="1"/>
</dbReference>
<dbReference type="GO" id="GO:0005737">
    <property type="term" value="C:cytoplasm"/>
    <property type="evidence" value="ECO:0007669"/>
    <property type="project" value="TreeGrafter"/>
</dbReference>
<sequence length="386" mass="41058">MTNSYDLAVIGGGIFGLSVARSAAKAGLKVALIESERIGAGASGGVLGALMPHMPARWNDKKAFQFQALISLEGHVRALEAETGSATGYRRCGRVMPITSEDKLIHQKLRVEESRTRWQSADTGFTYKLDDPNTHATWLTPSAAPYGVVYETLSARVAPQAYLDALAASLTGPLKAQADLLIGNGFAGYDEARKEVRLANGDTLPADRVVLANGYAAFDRISEMTGEKVGSGEKGQALLIEGSGLEAMPAVYCDGLYVVPHDDHTVAVGSTADRDFTDVVPNEALAEELAERARAFCPALARRKVIGSWAGIRPRCHKRDPLLGLLPGHERTYAATGGYKISFGIAHLAADALVADITETEPAVALPESFRPDNHFGANALRADCA</sequence>
<dbReference type="RefSeq" id="WP_190289796.1">
    <property type="nucleotide sequence ID" value="NZ_JABFCZ010000003.1"/>
</dbReference>
<dbReference type="GO" id="GO:0016491">
    <property type="term" value="F:oxidoreductase activity"/>
    <property type="evidence" value="ECO:0007669"/>
    <property type="project" value="UniProtKB-KW"/>
</dbReference>
<evidence type="ECO:0000259" key="2">
    <source>
        <dbReference type="Pfam" id="PF01266"/>
    </source>
</evidence>
<dbReference type="Gene3D" id="3.30.9.10">
    <property type="entry name" value="D-Amino Acid Oxidase, subunit A, domain 2"/>
    <property type="match status" value="1"/>
</dbReference>
<feature type="domain" description="FAD dependent oxidoreductase" evidence="2">
    <location>
        <begin position="6"/>
        <end position="351"/>
    </location>
</feature>
<dbReference type="InterPro" id="IPR036188">
    <property type="entry name" value="FAD/NAD-bd_sf"/>
</dbReference>
<dbReference type="EMBL" id="JABFCZ010000003">
    <property type="protein sequence ID" value="MBD1545117.1"/>
    <property type="molecule type" value="Genomic_DNA"/>
</dbReference>
<dbReference type="Proteomes" id="UP000598467">
    <property type="component" value="Unassembled WGS sequence"/>
</dbReference>
<dbReference type="AlphaFoldDB" id="A0A926P261"/>
<name>A0A926P261_9HYPH</name>
<dbReference type="PANTHER" id="PTHR13847">
    <property type="entry name" value="SARCOSINE DEHYDROGENASE-RELATED"/>
    <property type="match status" value="1"/>
</dbReference>
<dbReference type="SUPFAM" id="SSF54373">
    <property type="entry name" value="FAD-linked reductases, C-terminal domain"/>
    <property type="match status" value="1"/>
</dbReference>